<dbReference type="CDD" id="cd00009">
    <property type="entry name" value="AAA"/>
    <property type="match status" value="1"/>
</dbReference>
<dbReference type="EMBL" id="MLAK01000778">
    <property type="protein sequence ID" value="OHT04875.1"/>
    <property type="molecule type" value="Genomic_DNA"/>
</dbReference>
<protein>
    <recommendedName>
        <fullName evidence="5">AAA+ ATPase domain-containing protein</fullName>
    </recommendedName>
</protein>
<dbReference type="GO" id="GO:0005524">
    <property type="term" value="F:ATP binding"/>
    <property type="evidence" value="ECO:0007669"/>
    <property type="project" value="UniProtKB-KW"/>
</dbReference>
<name>A0A1J4K0V0_9EUKA</name>
<keyword evidence="7" id="KW-1185">Reference proteome</keyword>
<feature type="domain" description="AAA+ ATPase" evidence="5">
    <location>
        <begin position="1645"/>
        <end position="1801"/>
    </location>
</feature>
<dbReference type="SMART" id="SM00382">
    <property type="entry name" value="AAA"/>
    <property type="match status" value="5"/>
</dbReference>
<dbReference type="GO" id="GO:0016887">
    <property type="term" value="F:ATP hydrolysis activity"/>
    <property type="evidence" value="ECO:0007669"/>
    <property type="project" value="InterPro"/>
</dbReference>
<dbReference type="OrthoDB" id="5186at2759"/>
<dbReference type="Gene3D" id="3.40.50.300">
    <property type="entry name" value="P-loop containing nucleotide triphosphate hydrolases"/>
    <property type="match status" value="6"/>
</dbReference>
<evidence type="ECO:0000256" key="3">
    <source>
        <dbReference type="SAM" id="Coils"/>
    </source>
</evidence>
<feature type="coiled-coil region" evidence="3">
    <location>
        <begin position="2767"/>
        <end position="2853"/>
    </location>
</feature>
<accession>A0A1J4K0V0</accession>
<reference evidence="6" key="1">
    <citation type="submission" date="2016-10" db="EMBL/GenBank/DDBJ databases">
        <authorList>
            <person name="Benchimol M."/>
            <person name="Almeida L.G."/>
            <person name="Vasconcelos A.T."/>
            <person name="Perreira-Neves A."/>
            <person name="Rosa I.A."/>
            <person name="Tasca T."/>
            <person name="Bogo M.R."/>
            <person name="de Souza W."/>
        </authorList>
    </citation>
    <scope>NUCLEOTIDE SEQUENCE [LARGE SCALE GENOMIC DNA]</scope>
    <source>
        <strain evidence="6">K</strain>
    </source>
</reference>
<feature type="domain" description="AAA+ ATPase" evidence="5">
    <location>
        <begin position="1962"/>
        <end position="2194"/>
    </location>
</feature>
<evidence type="ECO:0000256" key="1">
    <source>
        <dbReference type="ARBA" id="ARBA00022741"/>
    </source>
</evidence>
<dbReference type="Pfam" id="PF07728">
    <property type="entry name" value="AAA_5"/>
    <property type="match status" value="4"/>
</dbReference>
<feature type="domain" description="AAA+ ATPase" evidence="5">
    <location>
        <begin position="275"/>
        <end position="428"/>
    </location>
</feature>
<proteinExistence type="predicted"/>
<dbReference type="GeneID" id="94840328"/>
<dbReference type="InterPro" id="IPR003593">
    <property type="entry name" value="AAA+_ATPase"/>
</dbReference>
<dbReference type="GO" id="GO:0005634">
    <property type="term" value="C:nucleus"/>
    <property type="evidence" value="ECO:0007669"/>
    <property type="project" value="TreeGrafter"/>
</dbReference>
<sequence length="6082" mass="697294">MMMLMGTENILENDFDEQELIEEIPNGLITVIPKIIPTFLHEIILDCLSVDPVKRPDSSKLINNISSLLDKAVSDFDVSKDIFTDYFDSLNSITDFMDEEVKASKVAADKGDVANMVRYSTFRKDGKNCKQNISEAIKYLEMAVKHEPSNKLYINKLKILKAKLNNNGALNLSLKSRFKGNTFTSEEKQIIAANNPQINVTNDINPVQIEFIRLCDDPFFEKKNFNIDDLYNNIQREIGVSKMPDLDREELEKENFIFTKGAEDRLAKLFDYLSVGVPVLLEGPTGTSKTLSAEVVCKLLKKELIRFNLSSETKTRDLVGRYVGDVDSWAGISQHDGPFYTAFKEGKILLLDEINLASPSVLQCIEESLDSGVLSIEIPGRPLVPIKMHPQFRLIATQNPNKGLFAHKRQDLGLKFYSRFQVINFPAFTKNELMMIAEGLAKRFDYKDMNVIHDLVNFHKEWSDNPLIADDAQCFTVREIAATVRALGDKSNVYDTVMTIYGARYPEQLKSELKKVMKKYPSLNTTPDPPCLPDFPYCFKNDSFNHTMKSSIFSLKNGRHIILTGKVGCGKTQMALWISNYYNKEFTDSKETDQFFCICTEDTKVADLVGHQSPAGHAEAGDKLIIWQDGFLTKAIKKGKCAVIESIDEAQATVTERLNGLLDQKYDNQDKYFEIPENPTESKVLIKKSFRILATCDIEKINQISPAFLNRFDIIVLENQINPKIPENKFKELVEILINKYTKESLDTAKLLGRKKIRIKIDKKQNNYQKNSIQPMKSVSGKIIEENEDYDYDYDYEYENEDLTLNIPPSTIRKICAKIGDYRNMSKIAKFCKALTKLYLVFCKNNKIGEDNTIECAVNLLSGDSNYIIPNSIRDCLLSMLHEITESTDDKFFYENSDALKNFMAKLMAYSLIEQPICVSGPTGAGKTSAARSFARMRPCHSVSKPAFQMHSFHSSTKTSQFYGTTTLSDGKINFHEGTLTVALKRGDVFIADEFNLSTQSVMKSLAPALEPSVGNNIFIPGIGQSINISSEFFFIACQNELGTIGRNAIPETIAHRFVNIDYPKPKLGDIQSICLSISKEGYAKSEKNPTSHIEAENIAKYMLGLNEMKNPYIPSWSLRDITKIFRRIKYQHTFFTDYIGITFYHNVLFYTLSAVSSNDIDKVIPKINNLMISAFNLTPSQADEYINCYKADPVIYEYEKNYFVKKNNAGVSVNLILKQMKAKTKSDDISYCYRLKSLWNAVFQVSLSDEREPILLMGNSGFKTFLASLFKYDAQIIALNQETSVAQLLGSSGFFTTSEAKLFYLKNLCHICQKTEFIPELQQKWKDATLNTKDIDSIINFGKERSPASFSYAIEHLAERFLSHCEEDKSCVLANTTLEFRPGLFLNAILQKKSLILKDLSNLPTIVLERFNELFSGKQNITLTEDIHNTFTSENYKELTDFSDSFRVFATCPANSPSKLSEAVLSRFSVVSTPEYQLEEQILVLQSYVNINGLNFDESDIDLLTNFTRDYNAKSKRYMSFPQLIKTIDLTSLLNDKTGIENQKINLGISLFRIIGGLIESPEQKKNLFSLINNCICSSLLSEEFLSINDCPLEPREFDGKNGLFSKMTQLFLPNPYAKNISSVISFTPLFCDLLDILHLGMTLHNPIIFEGPPGQGKHAAINYIANMLNLNVIYIMISQSTKVDDLLGKVTISRKEDGIHVEMLETKLVEVIRAQENVENSSIVVLENINNASPAVLNALVPIFNRYIDSILLPNGETLIKGSFNLIGIFNTQQVSSSKDKLPSALINSSIYHIVRKPDSSEIARIIYALFQSYGFTKSELDRFTDNFFKARSALSKEAKISSKLSLNDISKYILFRNITKEFLDETTILQIIFAYRFHQENMIQLMLKTLNLENMKFRPLFSYNLPSKQLYIRITKESRIGLELPLKQNNIDVSQLQLIDSLTLAQKHCLIFLACSILSKRACVVQGDTASGKSFLIRLMAQLLGAKLNVFQMNSDSSVSMLAGQSILVNELPNRDVIKFQTALNDLIINDQLREFIERNIDINQPKTWKPKMFAELINKIDEILPSVSSSADREILESALRLLRETMSPVNRFDHQESQFIRSIKNGEWVLIDGIESAPSEIAEKIASLCGENPELNLYECGPDFLFSKQIDFPPEKQIHDDFHLFITYNSISVKETQAIDQTFLIKSVSFTLPTIDSTIENTSQFLHGSLVSQSYPTDLSSEISSRFGCVHQVAKKESQSCPDIFAGDIQFTGRTLKFVTKAFLFNKEESLKQSDTIYRPIAFAIRSFYVNSYTDDNKDAFTNKLLTAFKNTPPNELIQGLQTNESNQKERNQLALIDLRNIQLFISKRTSNSHFVFTNFLVNCSLIQISDLTFAQKHIDDTLKMIGEIKDYNPNDLSYTISSKFGTIQAVKEIFDSLILNSVNLKVEHSCLQLKEKELESEDSLEDSLSKFNLLLKLSGNSISNECSILLDSDIRMSILKQIFEVSTKRNKNSILQLLDLMCKYPQTATFIDRIFPYNLFSDNSSKLTEVCYWIPLLVKCIARNIPFQIIHEKKVIQYSPVTDNLFQIYLYFDHINCLMISSGSKIIYGKRQKEAYSTFNESKISTLTNDAKRQRQLRKRSLIFYQSICYALDEKIQPSLKKVSSKSIKSYAAQSQIDYNDGNIRNTKQNKYVTINDFFRKTNSSMIKLAWNLVITLRDDQINYITNIIIPIEAEILRSIHASFKYSKHSKIESIYNFSMWMSHFEETLGYLYLINSGWKLNFEKSEMIELEKVMKELAVEEKYLSSNQNIEIWNHENYTEKLNKTKRHIENLMARSEKEKERQRNKKELEKLQKDLQEKCNSKNSHPLLSELIDLLTKLEPTEDSLILAKKKVRELNKTIENTWYTTRNSTIQWPKIKDDSWLFDEKSTNQREVLDALIEYSQIYQILKQLEVNKDKMKYLLQLNDFPQIENARKRLFNLYISSDSTKFSFNSHDLEITKHSLNAAYLSHLYKINLNLFCEPYTIIKIINDFVQREKITKADYDIINKYANTFPDDFCIVLPEIQPLALVYLFVEKSVNIPNTDYQAGPFLKENTKGAYLSSYLAPLMEQNFASFTECIYYIAVYAIQCLTSEKPPENSTNLKKIIYNITNRYRQNDKDTYSIFAIIYNLIDLSHNTDQFFEGKKGLKENIYKFTFDDILSSDKIILNDWVNNTDFLNKYPSFVFWICQNHQVTSQIKNLLKDYKPDPKKLPFWLHSLRVFSSKSCISFQTKALTDTAQIIKKTVDLYVLEKINNTFQHDNYRWINLLIPHVLPAFSDKNIHIIYTFLQQLCQDDQPNLTSSERSRKKEILESALKQVIDLVFSNQLQNYLSYDLNTKYCSTINFLTNPSDYVKNKINSSLYEECQSFLQTHEVSDIKIFIQNEKHIDSFIKRIKESIDDDEKSYNNIQIATNEDKFKKEKQKLKIQYSQLFDDYKNEVNQLLKNPPTSDFELLDKILLKEKQLKQRKFNFLEESIILTKITLNKSKKVPILVKGNKFTINHNHPLVYLGKLNETDITIDEKNTKKAERLEHYTIYKIDPSNDIEKLVISNISVTPYSFYKPKIYFLSQRVMEPKMYIDTMTSFKKQLNIFHQEFAEKIATNNLSPQVFQYISSLKEKADFLRSIKSVFINTENQKAEKTNVLVTDEIKKHFNQVHLKISNLNGKLMNLHKSWNRDKNGIISKELFRYQYEIPIPKMDENSCLYKEIKPSFPQKKRVLLSLPIISLSPTNELVCCMKKINAIIGPLVPSQYENSNKIEVNIISFVEEKVFCNIAFSKPELFYTLPVFDPYETIKIIVSIPKSESDSPETLNIKGYLNLRTESNKKLKIECIFQIILVPLNIILSCKHFKLCEQDSMFRICCGKMLFENRIKIYVNRKRGNGIKIMKKKTGQLNFVAVVEALDGNEAGEPTLSTNTEAGEILLEMPKPDFKNEFETKRLQCVVKIAFSQTFVSQVLIDCILYPFYIIFEIYDYRALKYTNNIEILWTYKIPQTLHFRIMSPCIPFPIIAWLESYLPDGIKILNIHNFSEKNDIKDKIKLSEDLAFSIDIDFIKENPPEINTGKIYNTPINSTSYTTQTTKSTENKSTYFGLNINTHSKCKTVEYKYKIDITFKKINQDFISRPFNNHIFNIHPSSISGIPIYLYSYSSHQFVKYHSSLALTQFSEPDLPIIAISPFHIIINKSNPMIIEYNNDVFVKNFGSKSIKYLKVDTAGNTFDGLPNPSSNLLPNYPILQSGIDLIVKGISKANTMLNKIALKGPTQQINCPKFTIFGKVDSSDLWFPAFDKYPTINTSFLDYRKENVELARKCLKSGIGEALNCEYQNDLYDSLCNNSNAISHSNFAIFMILFMEPKIIKNAYKFVHYLPSFIKNKSPNLHNCTPPSNAQPDLLIIYSYNFVNEIGRILKERYEELKELNFELSYYIKKDTLATIKEQAFSDLMYFDPKCNFHIDHSSEDREKFEKVKSSEEKNFISSFPPIEEVYDIYLLNENHKPVPKDFSYKLPLYNRPKIPKAPESEINNNDKLIDELPKIVIPNVLTIKSIQEFYFSCTQGSYLLPIYIFSTNIQKKLDNARHYLMTLALIYKELTHYHNNNYSIVCESINSFIHAFISLVHQFKSAGVDFSDLPAEYKEIFEKEYHGYKGSEFIKLPELETPQLRPSQWKTKDGYTSNIVKFANQQTFDNLSFNIDDQYNTQANIITNSNIQNEEEDIRENPTDIIERNPDAITNDDQQATVARVVNTFSDDSFSDDEEEDNTEIPDDPLKPKVSLKINRDKISKLMYGRSLDGLISQFTESDGIERVVARIVHMNKNASLNIKHCSNNLIPHESEWFDTKATTFTIKGIIENCLHIQSRLIEDSVNASIPFSQMAVNLLIDCSSFIIKENKIYNMMLLCAFSYALNALEIPYAISIVADQRFRFVIKHFEEDHSIQALQRVLDCVLVPRYRTNYAETIYHAIEHWKINDDQRNQRAFFFFSDGLDENLVLVQSWKEKILNNPTNSFGFIFTSPKSLSSRNKDILEATWKDFSNGTLKAASLTRVVNILSDMKKIKEILNCFVHILSRPKSMFKSLNDKEDIKPEFPLSCRALNLFDFNHLKVDLLAKIADKGKIFVQKDRSMPLNASSSRLQRLDTAHYQNKTCKIISANVESSIQDEFAQFIHQITSMRKDSFRPYLETIFRPNKASQTVLSSTGTDFDITALVLNLINPVPDPLIYLEEKGGLVRNYGATIVIDSSISCFDILSSPHSLQTIRVLFSALSSIDIPCIDVIVATSGAPIVLCSEMPSLHCLGEKSQLWPALFVCLEEHKTTCDLESAIHAACDLRRMRSLDYTSILFVLTDGKFDEPTKERIKMATISCTQCGINPIGIGIGQYPFGISSIFQQAIYAPNPFDLVLGIASCFGEEIPDELPEIKPIIIMPPEMDSILNNTRDILKNEDSPVFKDLKNYLKEIAPAMDAFSDMYNEEQEVRNEHNELVNPEGVNTEMFVKDLLKGQKILIVMLYDCLLNIQENEHIIPAYLFKPANAGENAFVKKAVEFYGIEIKVVQNYKSAIMELNKETIPGKCDYYATWVLSGWSYEAIPDDGNPHLVLQFIDCLLKYNRNGGAVVMFAEGEPLFFQANLFLERLRLPNGKSTQLRLRGNHPGKQILNGDKSGQLDKPKTFNKNNFEFQKCQRSSLAHNLVTIYEGETISFAPNDRSQYDPFIPFMRDSDNGISALFLPGDQENDTGDIVIDCGYTKLFDGMTTNGTFRYIQNIAGWTAQAEARRTAGIQPKDYRPKAVRWRLDESVRYNGFTPMPEMSDNEDDEEAELSSMKRLFAIDYSGSISGDRLYHSNLEAIFNKYYVYGDHILLWDSHAYPCDYNRIKDIWENREGNGGTCPNVIAQYVADNPSVPREHLILVTDGHVFEGTIDASDQILQANNISFKYVTTYVIGTNGDLSVGCPSARNCESVTIEIRSDTERNEKIGAKKKDFSILDQLDNINTEGAFKTIFERVFRATKVKMMGTKGDETLKTKFENLKKRIERSGSLSPDVDQKLTALIGMASGKIRKVFNDAQITAMAKK</sequence>
<dbReference type="RefSeq" id="XP_068358011.1">
    <property type="nucleotide sequence ID" value="XM_068505624.1"/>
</dbReference>
<dbReference type="InterPro" id="IPR036465">
    <property type="entry name" value="vWFA_dom_sf"/>
</dbReference>
<dbReference type="VEuPathDB" id="TrichDB:TRFO_27550"/>
<dbReference type="InterPro" id="IPR027417">
    <property type="entry name" value="P-loop_NTPase"/>
</dbReference>
<comment type="caution">
    <text evidence="6">The sequence shown here is derived from an EMBL/GenBank/DDBJ whole genome shotgun (WGS) entry which is preliminary data.</text>
</comment>
<organism evidence="6 7">
    <name type="scientific">Tritrichomonas foetus</name>
    <dbReference type="NCBI Taxonomy" id="1144522"/>
    <lineage>
        <taxon>Eukaryota</taxon>
        <taxon>Metamonada</taxon>
        <taxon>Parabasalia</taxon>
        <taxon>Tritrichomonadida</taxon>
        <taxon>Tritrichomonadidae</taxon>
        <taxon>Tritrichomonas</taxon>
    </lineage>
</organism>
<dbReference type="InterPro" id="IPR011009">
    <property type="entry name" value="Kinase-like_dom_sf"/>
</dbReference>
<evidence type="ECO:0000313" key="7">
    <source>
        <dbReference type="Proteomes" id="UP000179807"/>
    </source>
</evidence>
<dbReference type="SUPFAM" id="SSF52540">
    <property type="entry name" value="P-loop containing nucleoside triphosphate hydrolases"/>
    <property type="match status" value="6"/>
</dbReference>
<dbReference type="Proteomes" id="UP000179807">
    <property type="component" value="Unassembled WGS sequence"/>
</dbReference>
<keyword evidence="1" id="KW-0547">Nucleotide-binding</keyword>
<feature type="domain" description="AAA+ ATPase" evidence="5">
    <location>
        <begin position="557"/>
        <end position="722"/>
    </location>
</feature>
<dbReference type="GO" id="GO:0000027">
    <property type="term" value="P:ribosomal large subunit assembly"/>
    <property type="evidence" value="ECO:0007669"/>
    <property type="project" value="TreeGrafter"/>
</dbReference>
<keyword evidence="2" id="KW-0067">ATP-binding</keyword>
<dbReference type="GO" id="GO:0030687">
    <property type="term" value="C:preribosome, large subunit precursor"/>
    <property type="evidence" value="ECO:0007669"/>
    <property type="project" value="TreeGrafter"/>
</dbReference>
<dbReference type="GO" id="GO:0000055">
    <property type="term" value="P:ribosomal large subunit export from nucleus"/>
    <property type="evidence" value="ECO:0007669"/>
    <property type="project" value="TreeGrafter"/>
</dbReference>
<evidence type="ECO:0000259" key="5">
    <source>
        <dbReference type="SMART" id="SM00382"/>
    </source>
</evidence>
<feature type="domain" description="AAA+ ATPase" evidence="5">
    <location>
        <begin position="913"/>
        <end position="1064"/>
    </location>
</feature>
<dbReference type="PANTHER" id="PTHR48103:SF2">
    <property type="entry name" value="MIDASIN"/>
    <property type="match status" value="1"/>
</dbReference>
<keyword evidence="3" id="KW-0175">Coiled coil</keyword>
<gene>
    <name evidence="6" type="ORF">TRFO_27550</name>
</gene>
<dbReference type="PANTHER" id="PTHR48103">
    <property type="entry name" value="MIDASIN-RELATED"/>
    <property type="match status" value="1"/>
</dbReference>
<evidence type="ECO:0000256" key="2">
    <source>
        <dbReference type="ARBA" id="ARBA00022840"/>
    </source>
</evidence>
<feature type="region of interest" description="Disordered" evidence="4">
    <location>
        <begin position="4767"/>
        <end position="4787"/>
    </location>
</feature>
<dbReference type="SUPFAM" id="SSF56112">
    <property type="entry name" value="Protein kinase-like (PK-like)"/>
    <property type="match status" value="1"/>
</dbReference>
<dbReference type="InterPro" id="IPR011704">
    <property type="entry name" value="ATPase_dyneun-rel_AAA"/>
</dbReference>
<dbReference type="SUPFAM" id="SSF53300">
    <property type="entry name" value="vWA-like"/>
    <property type="match status" value="1"/>
</dbReference>
<evidence type="ECO:0000256" key="4">
    <source>
        <dbReference type="SAM" id="MobiDB-lite"/>
    </source>
</evidence>
<evidence type="ECO:0000313" key="6">
    <source>
        <dbReference type="EMBL" id="OHT04875.1"/>
    </source>
</evidence>
<feature type="compositionally biased region" description="Acidic residues" evidence="4">
    <location>
        <begin position="4770"/>
        <end position="4784"/>
    </location>
</feature>